<feature type="region of interest" description="Disordered" evidence="1">
    <location>
        <begin position="21"/>
        <end position="144"/>
    </location>
</feature>
<evidence type="ECO:0000313" key="2">
    <source>
        <dbReference type="EMBL" id="PKS09773.1"/>
    </source>
</evidence>
<feature type="compositionally biased region" description="Low complexity" evidence="1">
    <location>
        <begin position="574"/>
        <end position="590"/>
    </location>
</feature>
<feature type="compositionally biased region" description="Polar residues" evidence="1">
    <location>
        <begin position="379"/>
        <end position="408"/>
    </location>
</feature>
<feature type="compositionally biased region" description="Basic and acidic residues" evidence="1">
    <location>
        <begin position="494"/>
        <end position="508"/>
    </location>
</feature>
<dbReference type="OrthoDB" id="5325276at2759"/>
<feature type="compositionally biased region" description="Low complexity" evidence="1">
    <location>
        <begin position="362"/>
        <end position="378"/>
    </location>
</feature>
<proteinExistence type="predicted"/>
<keyword evidence="3" id="KW-1185">Reference proteome</keyword>
<feature type="region of interest" description="Disordered" evidence="1">
    <location>
        <begin position="157"/>
        <end position="176"/>
    </location>
</feature>
<evidence type="ECO:0000313" key="3">
    <source>
        <dbReference type="Proteomes" id="UP000233524"/>
    </source>
</evidence>
<dbReference type="EMBL" id="NLAX01000010">
    <property type="protein sequence ID" value="PKS09773.1"/>
    <property type="molecule type" value="Genomic_DNA"/>
</dbReference>
<dbReference type="AlphaFoldDB" id="A0A2N3NBG3"/>
<feature type="region of interest" description="Disordered" evidence="1">
    <location>
        <begin position="793"/>
        <end position="817"/>
    </location>
</feature>
<dbReference type="VEuPathDB" id="FungiDB:jhhlp_004394"/>
<evidence type="ECO:0000256" key="1">
    <source>
        <dbReference type="SAM" id="MobiDB-lite"/>
    </source>
</evidence>
<name>A0A2N3NBG3_9PEZI</name>
<organism evidence="2 3">
    <name type="scientific">Lomentospora prolificans</name>
    <dbReference type="NCBI Taxonomy" id="41688"/>
    <lineage>
        <taxon>Eukaryota</taxon>
        <taxon>Fungi</taxon>
        <taxon>Dikarya</taxon>
        <taxon>Ascomycota</taxon>
        <taxon>Pezizomycotina</taxon>
        <taxon>Sordariomycetes</taxon>
        <taxon>Hypocreomycetidae</taxon>
        <taxon>Microascales</taxon>
        <taxon>Microascaceae</taxon>
        <taxon>Lomentospora</taxon>
    </lineage>
</organism>
<feature type="compositionally biased region" description="Basic and acidic residues" evidence="1">
    <location>
        <begin position="88"/>
        <end position="102"/>
    </location>
</feature>
<comment type="caution">
    <text evidence="2">The sequence shown here is derived from an EMBL/GenBank/DDBJ whole genome shotgun (WGS) entry which is preliminary data.</text>
</comment>
<dbReference type="InParanoid" id="A0A2N3NBG3"/>
<feature type="region of interest" description="Disordered" evidence="1">
    <location>
        <begin position="570"/>
        <end position="601"/>
    </location>
</feature>
<protein>
    <submittedName>
        <fullName evidence="2">Uncharacterized protein</fullName>
    </submittedName>
</protein>
<feature type="region of interest" description="Disordered" evidence="1">
    <location>
        <begin position="348"/>
        <end position="421"/>
    </location>
</feature>
<reference evidence="2 3" key="1">
    <citation type="journal article" date="2017" name="G3 (Bethesda)">
        <title>First Draft Genome Sequence of the Pathogenic Fungus Lomentospora prolificans (Formerly Scedosporium prolificans).</title>
        <authorList>
            <person name="Luo R."/>
            <person name="Zimin A."/>
            <person name="Workman R."/>
            <person name="Fan Y."/>
            <person name="Pertea G."/>
            <person name="Grossman N."/>
            <person name="Wear M.P."/>
            <person name="Jia B."/>
            <person name="Miller H."/>
            <person name="Casadevall A."/>
            <person name="Timp W."/>
            <person name="Zhang S.X."/>
            <person name="Salzberg S.L."/>
        </authorList>
    </citation>
    <scope>NUCLEOTIDE SEQUENCE [LARGE SCALE GENOMIC DNA]</scope>
    <source>
        <strain evidence="2 3">JHH-5317</strain>
    </source>
</reference>
<feature type="compositionally biased region" description="Basic and acidic residues" evidence="1">
    <location>
        <begin position="802"/>
        <end position="817"/>
    </location>
</feature>
<feature type="region of interest" description="Disordered" evidence="1">
    <location>
        <begin position="489"/>
        <end position="508"/>
    </location>
</feature>
<sequence>MGLLSFLKRENERLKAPLRAQAYHNTTASQPPVKGALPISGNATNKAPVRKHVPRRIDNNAAKKPPVEDVAIEDEVSPAPPPLVPRFTEPELRLATSHDSRPPSRPGSSHQRMVTWLKRESVGSASLSVKKQRPRSVLAPQRSVPERLSVSKEEVFFEPNPSVKPPPSRSSHQRHASLYSSITSTTAGSRGGFVDILDAQSDIKPADFRSRVQATGARDYGEDVADRNIALNPTEPLLPPPSTRASSYYAPPTTSETPFHLRRLAMSPEVSRSIYHGGHQHYAASDADEIERTNTTMSSPRPTFKVRPASSAGFAAFPSRGGTFAPRDAGNVPRPRMVGMLNSSNGGYISDYQPRGRHSRHASGSDSFAATDAASTNSRAASLSRGYQSDSRAMQRPKTSYQASQSSELGGYTPNFGRSGIMDIPGFSEDMTIRARRQRSNSRISAVSVATESLTQDWPKTARPPSRDSVVSAVPPPIRTMARRLSIASITSDNGDHKAPSRDPTEWGRIDIESSADPMMSPAPSPHVRRGDRGRHDIDSVYNYERTRSLASLKNRNKLDEIVETVPMRRSSLRHSSISSTTPTTSSMSSNPFGRPHSRHTAQTSIDIPLHSPAFTSSHTSLLESGLQTPLTSSAATIVRERSFNMDDYISSEDELDGDSFILPKKAKNPDDESLLFNDFGYGCRGTQLPGLFEAIPEIPYESPPKSASYLRHSFSNPVPLHSSPRHRTYDMEIEDDEELTRLSKETQTIGDITARVKAMRAALYEAIAEEKMGKVDVKAAVRMRKEVKAKQRAALGRKGKERLGIDVDDGHHADVE</sequence>
<dbReference type="Proteomes" id="UP000233524">
    <property type="component" value="Unassembled WGS sequence"/>
</dbReference>
<accession>A0A2N3NBG3</accession>
<feature type="region of interest" description="Disordered" evidence="1">
    <location>
        <begin position="513"/>
        <end position="536"/>
    </location>
</feature>
<gene>
    <name evidence="2" type="ORF">jhhlp_004394</name>
</gene>
<feature type="region of interest" description="Disordered" evidence="1">
    <location>
        <begin position="231"/>
        <end position="254"/>
    </location>
</feature>